<gene>
    <name evidence="2" type="primary">kctd19</name>
    <name evidence="2" type="ORF">DAT39_013214</name>
</gene>
<dbReference type="AlphaFoldDB" id="A0A8J4TYJ8"/>
<organism evidence="2 3">
    <name type="scientific">Clarias magur</name>
    <name type="common">Asian catfish</name>
    <name type="synonym">Macropteronotus magur</name>
    <dbReference type="NCBI Taxonomy" id="1594786"/>
    <lineage>
        <taxon>Eukaryota</taxon>
        <taxon>Metazoa</taxon>
        <taxon>Chordata</taxon>
        <taxon>Craniata</taxon>
        <taxon>Vertebrata</taxon>
        <taxon>Euteleostomi</taxon>
        <taxon>Actinopterygii</taxon>
        <taxon>Neopterygii</taxon>
        <taxon>Teleostei</taxon>
        <taxon>Ostariophysi</taxon>
        <taxon>Siluriformes</taxon>
        <taxon>Clariidae</taxon>
        <taxon>Clarias</taxon>
    </lineage>
</organism>
<reference evidence="2" key="1">
    <citation type="submission" date="2020-07" db="EMBL/GenBank/DDBJ databases">
        <title>Clarias magur genome sequencing, assembly and annotation.</title>
        <authorList>
            <person name="Kushwaha B."/>
            <person name="Kumar R."/>
            <person name="Das P."/>
            <person name="Joshi C.G."/>
            <person name="Kumar D."/>
            <person name="Nagpure N.S."/>
            <person name="Pandey M."/>
            <person name="Agarwal S."/>
            <person name="Srivastava S."/>
            <person name="Singh M."/>
            <person name="Sahoo L."/>
            <person name="Jayasankar P."/>
            <person name="Meher P.K."/>
            <person name="Koringa P.G."/>
            <person name="Iquebal M.A."/>
            <person name="Das S.P."/>
            <person name="Bit A."/>
            <person name="Patnaik S."/>
            <person name="Patel N."/>
            <person name="Shah T.M."/>
            <person name="Hinsu A."/>
            <person name="Jena J.K."/>
        </authorList>
    </citation>
    <scope>NUCLEOTIDE SEQUENCE</scope>
    <source>
        <strain evidence="2">CIFAMagur01</strain>
        <tissue evidence="2">Testis</tissue>
    </source>
</reference>
<dbReference type="PANTHER" id="PTHR14499:SF20">
    <property type="entry name" value="BTB_POZ DOMAIN-CONTAINING PROTEIN KCTD19"/>
    <property type="match status" value="1"/>
</dbReference>
<dbReference type="Proteomes" id="UP000727407">
    <property type="component" value="Unassembled WGS sequence"/>
</dbReference>
<sequence>MPKGLVSTPLVATNFLQFGTVLLPELFSEYEELVDEARMVGMNEFIDSLQELGDWKDRSSSNDSSSESTMCCAVEPLYVLSLGLLVQYPDSSLGQLCVESNLEGSRLYITGNGVLFQHVENWLGTSRLPLTLTAEELPCLCIYLDNQDEVYLAIREAMREFFHRRETTGYMSAMSCSASVLTFTLYKVVKVYVGTHWYATYFKTLIKHPELLSNFTKSKWIVFGESLLVKGDGQMFRHILDFLRCGRLLLPADFREWPLLCQEIETFQIPALTNALQNSSEYRVWCKYRPQPRNLCTTWKHEDISDSSLHIEESVDEYESPSFQRESPDNTLLSSETSSTHSENEAVCVSACVSGITEVRASTTEKTERIEETSMTPLVSHSPQATEVVSRSHAHVKLLIKNGSKCPPESTACSGSKEISEYNWYSEIASILPIMGKRNQEMLGPETSAHTAALGTSFCKAWQSCKEQQQSNDTGSADMTHNTHMNRELSQNPSTDQMAIQRASISGSVLPVSSCTSSVSGCVLTVDHPAVLGRGEAGGYFTQSVIYTDEPPQMVQDAREDGRDVAFARFSMTYEEMVYARQCHAFLTDTILDSGRSHPNDRIVQLVNHLWTGQKEVDNFVQELLTMIRVSPNKQLEKQDRLLQWVKFTLPLAKRYTECVRGLMRTTSLHTVSLFPPNLLEGTNMQEGVKQ</sequence>
<feature type="compositionally biased region" description="Low complexity" evidence="1">
    <location>
        <begin position="330"/>
        <end position="339"/>
    </location>
</feature>
<proteinExistence type="predicted"/>
<name>A0A8J4TYJ8_CLAMG</name>
<dbReference type="OrthoDB" id="10003873at2759"/>
<dbReference type="PANTHER" id="PTHR14499">
    <property type="entry name" value="POTASSIUM CHANNEL TETRAMERIZATION DOMAIN-CONTAINING"/>
    <property type="match status" value="1"/>
</dbReference>
<evidence type="ECO:0000313" key="3">
    <source>
        <dbReference type="Proteomes" id="UP000727407"/>
    </source>
</evidence>
<comment type="caution">
    <text evidence="2">The sequence shown here is derived from an EMBL/GenBank/DDBJ whole genome shotgun (WGS) entry which is preliminary data.</text>
</comment>
<dbReference type="EMBL" id="QNUK01000249">
    <property type="protein sequence ID" value="KAF5897068.1"/>
    <property type="molecule type" value="Genomic_DNA"/>
</dbReference>
<feature type="region of interest" description="Disordered" evidence="1">
    <location>
        <begin position="317"/>
        <end position="339"/>
    </location>
</feature>
<dbReference type="Gene3D" id="3.30.710.10">
    <property type="entry name" value="Potassium Channel Kv1.1, Chain A"/>
    <property type="match status" value="1"/>
</dbReference>
<dbReference type="SUPFAM" id="SSF54695">
    <property type="entry name" value="POZ domain"/>
    <property type="match status" value="1"/>
</dbReference>
<evidence type="ECO:0000256" key="1">
    <source>
        <dbReference type="SAM" id="MobiDB-lite"/>
    </source>
</evidence>
<dbReference type="InterPro" id="IPR011333">
    <property type="entry name" value="SKP1/BTB/POZ_sf"/>
</dbReference>
<accession>A0A8J4TYJ8</accession>
<keyword evidence="3" id="KW-1185">Reference proteome</keyword>
<protein>
    <submittedName>
        <fullName evidence="2">BTB/POZ domain-containing protein KCTD19 isoform X1</fullName>
    </submittedName>
</protein>
<evidence type="ECO:0000313" key="2">
    <source>
        <dbReference type="EMBL" id="KAF5897068.1"/>
    </source>
</evidence>